<feature type="region of interest" description="Disordered" evidence="5">
    <location>
        <begin position="120"/>
        <end position="176"/>
    </location>
</feature>
<dbReference type="PANTHER" id="PTHR28625">
    <property type="entry name" value="PROTEIN PHOSPHATASE 1 REGULATORY SUBUNIT 35"/>
    <property type="match status" value="1"/>
</dbReference>
<keyword evidence="2" id="KW-0963">Cytoplasm</keyword>
<dbReference type="OMA" id="MMGCEEP"/>
<feature type="compositionally biased region" description="Basic residues" evidence="5">
    <location>
        <begin position="140"/>
        <end position="159"/>
    </location>
</feature>
<dbReference type="OrthoDB" id="8942190at2759"/>
<feature type="compositionally biased region" description="Pro residues" evidence="5">
    <location>
        <begin position="13"/>
        <end position="29"/>
    </location>
</feature>
<proteinExistence type="inferred from homology"/>
<dbReference type="Ensembl" id="ENSGMOT00000030117.1">
    <property type="protein sequence ID" value="ENSGMOP00000056965.1"/>
    <property type="gene ID" value="ENSGMOG00000034208.1"/>
</dbReference>
<feature type="region of interest" description="Disordered" evidence="5">
    <location>
        <begin position="1"/>
        <end position="96"/>
    </location>
</feature>
<reference evidence="7" key="2">
    <citation type="submission" date="2025-09" db="UniProtKB">
        <authorList>
            <consortium name="Ensembl"/>
        </authorList>
    </citation>
    <scope>IDENTIFICATION</scope>
</reference>
<feature type="domain" description="Protein phosphatase 1 regulatory subunit 35 C-terminal" evidence="6">
    <location>
        <begin position="186"/>
        <end position="322"/>
    </location>
</feature>
<evidence type="ECO:0000313" key="8">
    <source>
        <dbReference type="Proteomes" id="UP000694546"/>
    </source>
</evidence>
<keyword evidence="8" id="KW-1185">Reference proteome</keyword>
<evidence type="ECO:0000256" key="2">
    <source>
        <dbReference type="ARBA" id="ARBA00022490"/>
    </source>
</evidence>
<dbReference type="Proteomes" id="UP000694546">
    <property type="component" value="Chromosome 2"/>
</dbReference>
<gene>
    <name evidence="7" type="primary">LOC115531669</name>
</gene>
<dbReference type="KEGG" id="gmh:115531669"/>
<keyword evidence="3" id="KW-0206">Cytoskeleton</keyword>
<name>A0A8C5C5I1_GADMO</name>
<dbReference type="Pfam" id="PF15503">
    <property type="entry name" value="PPP1R35_C"/>
    <property type="match status" value="1"/>
</dbReference>
<dbReference type="AlphaFoldDB" id="A0A8C5C5I1"/>
<feature type="compositionally biased region" description="Pro residues" evidence="5">
    <location>
        <begin position="40"/>
        <end position="57"/>
    </location>
</feature>
<protein>
    <submittedName>
        <fullName evidence="7">Protein phosphatase 1 regulatory subunit 35-like</fullName>
    </submittedName>
</protein>
<comment type="similarity">
    <text evidence="4">Belongs to the PPP1R35 family.</text>
</comment>
<feature type="compositionally biased region" description="Low complexity" evidence="5">
    <location>
        <begin position="30"/>
        <end position="39"/>
    </location>
</feature>
<evidence type="ECO:0000259" key="6">
    <source>
        <dbReference type="Pfam" id="PF15503"/>
    </source>
</evidence>
<evidence type="ECO:0000313" key="7">
    <source>
        <dbReference type="Ensembl" id="ENSGMOP00000056965.1"/>
    </source>
</evidence>
<organism evidence="7 8">
    <name type="scientific">Gadus morhua</name>
    <name type="common">Atlantic cod</name>
    <dbReference type="NCBI Taxonomy" id="8049"/>
    <lineage>
        <taxon>Eukaryota</taxon>
        <taxon>Metazoa</taxon>
        <taxon>Chordata</taxon>
        <taxon>Craniata</taxon>
        <taxon>Vertebrata</taxon>
        <taxon>Euteleostomi</taxon>
        <taxon>Actinopterygii</taxon>
        <taxon>Neopterygii</taxon>
        <taxon>Teleostei</taxon>
        <taxon>Neoteleostei</taxon>
        <taxon>Acanthomorphata</taxon>
        <taxon>Zeiogadaria</taxon>
        <taxon>Gadariae</taxon>
        <taxon>Gadiformes</taxon>
        <taxon>Gadoidei</taxon>
        <taxon>Gadidae</taxon>
        <taxon>Gadus</taxon>
    </lineage>
</organism>
<dbReference type="GO" id="GO:1903724">
    <property type="term" value="P:positive regulation of centriole elongation"/>
    <property type="evidence" value="ECO:0007669"/>
    <property type="project" value="TreeGrafter"/>
</dbReference>
<evidence type="ECO:0000256" key="4">
    <source>
        <dbReference type="ARBA" id="ARBA00029452"/>
    </source>
</evidence>
<dbReference type="PANTHER" id="PTHR28625:SF1">
    <property type="entry name" value="PROTEIN PHOSPHATASE 1 REGULATORY SUBUNIT 35"/>
    <property type="match status" value="1"/>
</dbReference>
<evidence type="ECO:0000256" key="5">
    <source>
        <dbReference type="SAM" id="MobiDB-lite"/>
    </source>
</evidence>
<comment type="subcellular location">
    <subcellularLocation>
        <location evidence="1">Cytoplasm</location>
        <location evidence="1">Cytoskeleton</location>
        <location evidence="1">Microtubule organizing center</location>
        <location evidence="1">Centrosome</location>
        <location evidence="1">Centriole</location>
    </subcellularLocation>
</comment>
<dbReference type="GeneID" id="115531669"/>
<dbReference type="GeneTree" id="ENSGT00940000167671"/>
<dbReference type="InterPro" id="IPR029135">
    <property type="entry name" value="PPP1R35_C"/>
</dbReference>
<dbReference type="GO" id="GO:0005814">
    <property type="term" value="C:centriole"/>
    <property type="evidence" value="ECO:0007669"/>
    <property type="project" value="UniProtKB-SubCell"/>
</dbReference>
<dbReference type="GO" id="GO:0045724">
    <property type="term" value="P:positive regulation of cilium assembly"/>
    <property type="evidence" value="ECO:0007669"/>
    <property type="project" value="TreeGrafter"/>
</dbReference>
<evidence type="ECO:0000256" key="1">
    <source>
        <dbReference type="ARBA" id="ARBA00004114"/>
    </source>
</evidence>
<reference evidence="7" key="1">
    <citation type="submission" date="2025-08" db="UniProtKB">
        <authorList>
            <consortium name="Ensembl"/>
        </authorList>
    </citation>
    <scope>IDENTIFICATION</scope>
</reference>
<evidence type="ECO:0000256" key="3">
    <source>
        <dbReference type="ARBA" id="ARBA00023212"/>
    </source>
</evidence>
<accession>A0A8C5C5I1</accession>
<sequence length="327" mass="35424">MINRMMDPGLSSPLPPPRPLSSFPHPPLLPLSSSSTSSSPLPPPRPLSSSFPHPPLPLSSSSSTSPLPPPLPLSSSSSSSPLPPPLPLSSSSSPPLCPELDLSLPLSHWDPRTNRKVPQEPVLITVTKETTEPSNLLRNSHSHRKKTKSLSSTVHRHGRADKLEAGTPPSLSNEKPGCVNSLEGAEINTSLAFRAELLALQAAEFNSQKAVQETLQKSTRTKNTINSKVTQGVNVSRSQPLYTSLVSLAVEEDQLVDEAARDRIRLALPCSHHDDEGPTLSQFFTSDLLREKPLLLGAEPPCALPQLSPDSAHSDFDLYRRQTRWLP</sequence>
<dbReference type="GO" id="GO:0019902">
    <property type="term" value="F:phosphatase binding"/>
    <property type="evidence" value="ECO:0007669"/>
    <property type="project" value="InterPro"/>
</dbReference>
<dbReference type="RefSeq" id="XP_030196919.1">
    <property type="nucleotide sequence ID" value="XM_030341059.1"/>
</dbReference>
<dbReference type="InterPro" id="IPR033590">
    <property type="entry name" value="PPP1R35"/>
</dbReference>